<feature type="active site" evidence="6">
    <location>
        <position position="313"/>
    </location>
</feature>
<sequence length="578" mass="67485">MKDYRLSSWKKYPNELFYIAAMAALILQLLHLRYDLLLHFDKDLGLLSYSARSMVDALLLLLPYWLLPAKLRIYYVSIIVFLFSFWGLSQLWYYRTYDDLMPFSSFLLFDNISPLLLNSIKASMKLTDILFILPPFFLFILYWFLFVDTIKKTPVNSKKRVIYTISILLFAILIHLMNAYVFYSKMQNRTTCHLGIRYVNTVNYISYFDFNGFVPFCIHSFINTILEKRSLNIKEKEEIESFLSKYMLKYTDNQYAVKEKQNLIVIIVESLNSWLINFKLDSIEVTPHLNQLCQENNSILALHIQPQVKSGRSSDAHFMYNTGLLPINNGAVAVRFGEAEYPSLAKALKGYKSLSMVCDDAKYWNQETAFKSYGFTQLYDSRSMMNTSGNINDHILLEKAANQIKHVDFPFYAQLVTISMHYPYNTLEIPSTNISKSKLYTKDIRNFLEKAHFCDNAIGKFIQELKETGIYEKSLIAIISDHNEIDKNQIENRKETLPEDKEIAMIILNGSQKLNYTSKMEQIDIYPTLLDLMGANNYPWKGLGHSIFRKDSILLLPLEERRSYISDLIITKGYFKMK</sequence>
<dbReference type="PANTHER" id="PTHR47371:SF3">
    <property type="entry name" value="PHOSPHOGLYCEROL TRANSFERASE I"/>
    <property type="match status" value="1"/>
</dbReference>
<keyword evidence="2" id="KW-1003">Cell membrane</keyword>
<keyword evidence="3 9" id="KW-0812">Transmembrane</keyword>
<dbReference type="RefSeq" id="WP_022209587.1">
    <property type="nucleotide sequence ID" value="NZ_JADMQL010000015.1"/>
</dbReference>
<dbReference type="Pfam" id="PF00884">
    <property type="entry name" value="Sulfatase"/>
    <property type="match status" value="1"/>
</dbReference>
<dbReference type="PANTHER" id="PTHR47371">
    <property type="entry name" value="LIPOTEICHOIC ACID SYNTHASE"/>
    <property type="match status" value="1"/>
</dbReference>
<dbReference type="EMBL" id="JAVSNH010000001">
    <property type="protein sequence ID" value="MDT4512003.1"/>
    <property type="molecule type" value="Genomic_DNA"/>
</dbReference>
<name>A0AAW8VI24_9BACE</name>
<keyword evidence="4 9" id="KW-1133">Transmembrane helix</keyword>
<evidence type="ECO:0000256" key="1">
    <source>
        <dbReference type="ARBA" id="ARBA00004651"/>
    </source>
</evidence>
<dbReference type="GO" id="GO:0046872">
    <property type="term" value="F:metal ion binding"/>
    <property type="evidence" value="ECO:0007669"/>
    <property type="project" value="UniProtKB-KW"/>
</dbReference>
<keyword evidence="7" id="KW-0464">Manganese</keyword>
<feature type="binding site" evidence="7">
    <location>
        <position position="421"/>
    </location>
    <ligand>
        <name>substrate</name>
    </ligand>
</feature>
<dbReference type="PIRSF" id="PIRSF005091">
    <property type="entry name" value="Mmb_sulf_HI1246"/>
    <property type="match status" value="1"/>
</dbReference>
<feature type="transmembrane region" description="Helical" evidence="9">
    <location>
        <begin position="129"/>
        <end position="146"/>
    </location>
</feature>
<dbReference type="CDD" id="cd16015">
    <property type="entry name" value="LTA_synthase"/>
    <property type="match status" value="1"/>
</dbReference>
<dbReference type="Gene3D" id="3.40.720.10">
    <property type="entry name" value="Alkaline Phosphatase, subunit A"/>
    <property type="match status" value="1"/>
</dbReference>
<evidence type="ECO:0000256" key="6">
    <source>
        <dbReference type="PIRSR" id="PIRSR005091-1"/>
    </source>
</evidence>
<evidence type="ECO:0000313" key="12">
    <source>
        <dbReference type="Proteomes" id="UP001266995"/>
    </source>
</evidence>
<evidence type="ECO:0000256" key="2">
    <source>
        <dbReference type="ARBA" id="ARBA00022475"/>
    </source>
</evidence>
<feature type="binding site" evidence="8">
    <location>
        <position position="481"/>
    </location>
    <ligand>
        <name>Mn(2+)</name>
        <dbReference type="ChEBI" id="CHEBI:29035"/>
    </ligand>
</feature>
<keyword evidence="7" id="KW-0479">Metal-binding</keyword>
<protein>
    <submittedName>
        <fullName evidence="11">LTA synthase family protein</fullName>
    </submittedName>
</protein>
<dbReference type="InterPro" id="IPR012160">
    <property type="entry name" value="LtaS-like"/>
</dbReference>
<dbReference type="SUPFAM" id="SSF53649">
    <property type="entry name" value="Alkaline phosphatase-like"/>
    <property type="match status" value="1"/>
</dbReference>
<dbReference type="InterPro" id="IPR000917">
    <property type="entry name" value="Sulfatase_N"/>
</dbReference>
<feature type="binding site" evidence="8">
    <location>
        <position position="269"/>
    </location>
    <ligand>
        <name>Mn(2+)</name>
        <dbReference type="ChEBI" id="CHEBI:29035"/>
    </ligand>
</feature>
<evidence type="ECO:0000256" key="9">
    <source>
        <dbReference type="SAM" id="Phobius"/>
    </source>
</evidence>
<dbReference type="AlphaFoldDB" id="A0AAW8VI24"/>
<feature type="transmembrane region" description="Helical" evidence="9">
    <location>
        <begin position="161"/>
        <end position="183"/>
    </location>
</feature>
<evidence type="ECO:0000256" key="8">
    <source>
        <dbReference type="PIRSR" id="PIRSR005091-3"/>
    </source>
</evidence>
<keyword evidence="5 9" id="KW-0472">Membrane</keyword>
<feature type="domain" description="Sulfatase N-terminal" evidence="10">
    <location>
        <begin position="261"/>
        <end position="535"/>
    </location>
</feature>
<feature type="binding site" evidence="8">
    <location>
        <position position="482"/>
    </location>
    <ligand>
        <name>Mn(2+)</name>
        <dbReference type="ChEBI" id="CHEBI:29035"/>
    </ligand>
</feature>
<dbReference type="InterPro" id="IPR050448">
    <property type="entry name" value="OpgB/LTA_synthase_biosynth"/>
</dbReference>
<evidence type="ECO:0000256" key="3">
    <source>
        <dbReference type="ARBA" id="ARBA00022692"/>
    </source>
</evidence>
<organism evidence="11 12">
    <name type="scientific">Bacteroides cellulosilyticus</name>
    <dbReference type="NCBI Taxonomy" id="246787"/>
    <lineage>
        <taxon>Bacteria</taxon>
        <taxon>Pseudomonadati</taxon>
        <taxon>Bacteroidota</taxon>
        <taxon>Bacteroidia</taxon>
        <taxon>Bacteroidales</taxon>
        <taxon>Bacteroidaceae</taxon>
        <taxon>Bacteroides</taxon>
    </lineage>
</organism>
<evidence type="ECO:0000256" key="7">
    <source>
        <dbReference type="PIRSR" id="PIRSR005091-2"/>
    </source>
</evidence>
<dbReference type="Gene3D" id="3.30.1120.170">
    <property type="match status" value="1"/>
</dbReference>
<dbReference type="InterPro" id="IPR017850">
    <property type="entry name" value="Alkaline_phosphatase_core_sf"/>
</dbReference>
<evidence type="ECO:0000256" key="4">
    <source>
        <dbReference type="ARBA" id="ARBA00022989"/>
    </source>
</evidence>
<feature type="transmembrane region" description="Helical" evidence="9">
    <location>
        <begin position="73"/>
        <end position="94"/>
    </location>
</feature>
<feature type="transmembrane region" description="Helical" evidence="9">
    <location>
        <begin position="16"/>
        <end position="34"/>
    </location>
</feature>
<evidence type="ECO:0000313" key="11">
    <source>
        <dbReference type="EMBL" id="MDT4512003.1"/>
    </source>
</evidence>
<dbReference type="GO" id="GO:0005886">
    <property type="term" value="C:plasma membrane"/>
    <property type="evidence" value="ECO:0007669"/>
    <property type="project" value="UniProtKB-SubCell"/>
</dbReference>
<evidence type="ECO:0000259" key="10">
    <source>
        <dbReference type="Pfam" id="PF00884"/>
    </source>
</evidence>
<feature type="transmembrane region" description="Helical" evidence="9">
    <location>
        <begin position="204"/>
        <end position="222"/>
    </location>
</feature>
<gene>
    <name evidence="11" type="ORF">RO785_13595</name>
</gene>
<comment type="caution">
    <text evidence="11">The sequence shown here is derived from an EMBL/GenBank/DDBJ whole genome shotgun (WGS) entry which is preliminary data.</text>
</comment>
<reference evidence="11" key="1">
    <citation type="submission" date="2023-08" db="EMBL/GenBank/DDBJ databases">
        <title>Reintroducing virulent viruses to syntetic microbiomes.</title>
        <authorList>
            <person name="Wilde J."/>
            <person name="Boyes R."/>
            <person name="Robinson A.V."/>
            <person name="Daisley B.A."/>
            <person name="Allen-Vercoe E."/>
        </authorList>
    </citation>
    <scope>NUCLEOTIDE SEQUENCE</scope>
    <source>
        <strain evidence="11">225I_12FAA</strain>
    </source>
</reference>
<comment type="subcellular location">
    <subcellularLocation>
        <location evidence="1">Cell membrane</location>
        <topology evidence="1">Multi-pass membrane protein</topology>
    </subcellularLocation>
</comment>
<proteinExistence type="predicted"/>
<evidence type="ECO:0000256" key="5">
    <source>
        <dbReference type="ARBA" id="ARBA00023136"/>
    </source>
</evidence>
<accession>A0AAW8VI24</accession>
<dbReference type="Proteomes" id="UP001266995">
    <property type="component" value="Unassembled WGS sequence"/>
</dbReference>